<name>A0ABX1JP61_9MICC</name>
<comment type="caution">
    <text evidence="1">The sequence shown here is derived from an EMBL/GenBank/DDBJ whole genome shotgun (WGS) entry which is preliminary data.</text>
</comment>
<accession>A0ABX1JP61</accession>
<protein>
    <submittedName>
        <fullName evidence="1">Uncharacterized protein</fullName>
    </submittedName>
</protein>
<reference evidence="1 2" key="1">
    <citation type="submission" date="2020-04" db="EMBL/GenBank/DDBJ databases">
        <authorList>
            <person name="Liu S."/>
        </authorList>
    </citation>
    <scope>NUCLEOTIDE SEQUENCE [LARGE SCALE GENOMIC DNA]</scope>
    <source>
        <strain evidence="1 2">CGMCC 1.15091</strain>
    </source>
</reference>
<gene>
    <name evidence="1" type="ORF">HER39_10865</name>
</gene>
<organism evidence="1 2">
    <name type="scientific">Arthrobacter deserti</name>
    <dbReference type="NCBI Taxonomy" id="1742687"/>
    <lineage>
        <taxon>Bacteria</taxon>
        <taxon>Bacillati</taxon>
        <taxon>Actinomycetota</taxon>
        <taxon>Actinomycetes</taxon>
        <taxon>Micrococcales</taxon>
        <taxon>Micrococcaceae</taxon>
        <taxon>Arthrobacter</taxon>
    </lineage>
</organism>
<evidence type="ECO:0000313" key="2">
    <source>
        <dbReference type="Proteomes" id="UP000523795"/>
    </source>
</evidence>
<sequence>MPNPYLKAAEEILRGTDPRALHAAATLEYVKAQAALAQAFEQRTMNLLILDALKRAGGCTEFMMEAEARIFEQDPKF</sequence>
<dbReference type="Proteomes" id="UP000523795">
    <property type="component" value="Unassembled WGS sequence"/>
</dbReference>
<dbReference type="EMBL" id="JAAZSR010000165">
    <property type="protein sequence ID" value="NKX51053.1"/>
    <property type="molecule type" value="Genomic_DNA"/>
</dbReference>
<proteinExistence type="predicted"/>
<evidence type="ECO:0000313" key="1">
    <source>
        <dbReference type="EMBL" id="NKX51053.1"/>
    </source>
</evidence>
<keyword evidence="2" id="KW-1185">Reference proteome</keyword>